<evidence type="ECO:0000259" key="1">
    <source>
        <dbReference type="PROSITE" id="PS51819"/>
    </source>
</evidence>
<dbReference type="InterPro" id="IPR041581">
    <property type="entry name" value="Glyoxalase_6"/>
</dbReference>
<dbReference type="EMBL" id="PGEZ01000005">
    <property type="protein sequence ID" value="PJJ47842.1"/>
    <property type="molecule type" value="Genomic_DNA"/>
</dbReference>
<dbReference type="Gene3D" id="3.10.180.10">
    <property type="entry name" value="2,3-Dihydroxybiphenyl 1,2-Dioxygenase, domain 1"/>
    <property type="match status" value="1"/>
</dbReference>
<evidence type="ECO:0000313" key="2">
    <source>
        <dbReference type="EMBL" id="PJJ47842.1"/>
    </source>
</evidence>
<sequence length="120" mass="12628">MAHLAFNSDDDGTTQAFYEAVLGWSFEPWGPPGFSRAHIPASAELIAAVQQRRELLPGIRTTGPEVTIAVDDLEAALDRVIGAGGEIVMDVTQIPDVGALAFVADPSHNVVGLVRFAASS</sequence>
<protein>
    <submittedName>
        <fullName evidence="2">Putative enzyme related to lactoylglutathione lyase</fullName>
    </submittedName>
</protein>
<dbReference type="AlphaFoldDB" id="A0A2M9AQ81"/>
<dbReference type="InterPro" id="IPR029068">
    <property type="entry name" value="Glyas_Bleomycin-R_OHBP_Dase"/>
</dbReference>
<gene>
    <name evidence="2" type="ORF">CLV56_4101</name>
</gene>
<name>A0A2M9AQ81_9ACTN</name>
<keyword evidence="2" id="KW-0456">Lyase</keyword>
<dbReference type="Pfam" id="PF18029">
    <property type="entry name" value="Glyoxalase_6"/>
    <property type="match status" value="1"/>
</dbReference>
<proteinExistence type="predicted"/>
<dbReference type="GO" id="GO:0016829">
    <property type="term" value="F:lyase activity"/>
    <property type="evidence" value="ECO:0007669"/>
    <property type="project" value="UniProtKB-KW"/>
</dbReference>
<organism evidence="2 3">
    <name type="scientific">Mumia flava</name>
    <dbReference type="NCBI Taxonomy" id="1348852"/>
    <lineage>
        <taxon>Bacteria</taxon>
        <taxon>Bacillati</taxon>
        <taxon>Actinomycetota</taxon>
        <taxon>Actinomycetes</taxon>
        <taxon>Propionibacteriales</taxon>
        <taxon>Nocardioidaceae</taxon>
        <taxon>Mumia</taxon>
    </lineage>
</organism>
<reference evidence="2 3" key="1">
    <citation type="submission" date="2017-11" db="EMBL/GenBank/DDBJ databases">
        <title>Genomic Encyclopedia of Archaeal and Bacterial Type Strains, Phase II (KMG-II): From Individual Species to Whole Genera.</title>
        <authorList>
            <person name="Goeker M."/>
        </authorList>
    </citation>
    <scope>NUCLEOTIDE SEQUENCE [LARGE SCALE GENOMIC DNA]</scope>
    <source>
        <strain evidence="2 3">DSM 27763</strain>
    </source>
</reference>
<dbReference type="SUPFAM" id="SSF54593">
    <property type="entry name" value="Glyoxalase/Bleomycin resistance protein/Dihydroxybiphenyl dioxygenase"/>
    <property type="match status" value="1"/>
</dbReference>
<accession>A0A2M9AQ81</accession>
<dbReference type="PANTHER" id="PTHR33993">
    <property type="entry name" value="GLYOXALASE-RELATED"/>
    <property type="match status" value="1"/>
</dbReference>
<comment type="caution">
    <text evidence="2">The sequence shown here is derived from an EMBL/GenBank/DDBJ whole genome shotgun (WGS) entry which is preliminary data.</text>
</comment>
<dbReference type="InterPro" id="IPR037523">
    <property type="entry name" value="VOC_core"/>
</dbReference>
<evidence type="ECO:0000313" key="3">
    <source>
        <dbReference type="Proteomes" id="UP000230842"/>
    </source>
</evidence>
<dbReference type="Proteomes" id="UP000230842">
    <property type="component" value="Unassembled WGS sequence"/>
</dbReference>
<dbReference type="InterPro" id="IPR052164">
    <property type="entry name" value="Anthracycline_SecMetBiosynth"/>
</dbReference>
<dbReference type="PROSITE" id="PS51819">
    <property type="entry name" value="VOC"/>
    <property type="match status" value="1"/>
</dbReference>
<keyword evidence="3" id="KW-1185">Reference proteome</keyword>
<feature type="domain" description="VOC" evidence="1">
    <location>
        <begin position="1"/>
        <end position="116"/>
    </location>
</feature>